<reference evidence="1" key="1">
    <citation type="journal article" date="2023" name="Int. J. Syst. Evol. Microbiol.">
        <title>Sinisalibacter aestuarii sp. nov., isolated from estuarine sediment of the Arakawa River.</title>
        <authorList>
            <person name="Arafat S.T."/>
            <person name="Hirano S."/>
            <person name="Sato A."/>
            <person name="Takeuchi K."/>
            <person name="Yasuda T."/>
            <person name="Terahara T."/>
            <person name="Hamada M."/>
            <person name="Kobayashi T."/>
        </authorList>
    </citation>
    <scope>NUCLEOTIDE SEQUENCE</scope>
    <source>
        <strain evidence="1">B-399</strain>
    </source>
</reference>
<name>A0ABQ5LNX6_9RHOB</name>
<evidence type="ECO:0000313" key="2">
    <source>
        <dbReference type="Proteomes" id="UP001144205"/>
    </source>
</evidence>
<comment type="caution">
    <text evidence="1">The sequence shown here is derived from an EMBL/GenBank/DDBJ whole genome shotgun (WGS) entry which is preliminary data.</text>
</comment>
<dbReference type="NCBIfam" id="NF009435">
    <property type="entry name" value="PRK12794.1"/>
    <property type="match status" value="1"/>
</dbReference>
<keyword evidence="1" id="KW-0966">Cell projection</keyword>
<dbReference type="EMBL" id="BROH01000001">
    <property type="protein sequence ID" value="GKY86697.1"/>
    <property type="molecule type" value="Genomic_DNA"/>
</dbReference>
<protein>
    <submittedName>
        <fullName evidence="1">Flagellar biosynthesis regulatory protein FlaF</fullName>
    </submittedName>
</protein>
<gene>
    <name evidence="1" type="primary">flaF</name>
    <name evidence="1" type="ORF">STA1M1_05660</name>
</gene>
<accession>A0ABQ5LNX6</accession>
<keyword evidence="1" id="KW-0969">Cilium</keyword>
<evidence type="ECO:0000313" key="1">
    <source>
        <dbReference type="EMBL" id="GKY86697.1"/>
    </source>
</evidence>
<keyword evidence="2" id="KW-1185">Reference proteome</keyword>
<dbReference type="Pfam" id="PF07309">
    <property type="entry name" value="FlaF"/>
    <property type="match status" value="1"/>
</dbReference>
<dbReference type="Proteomes" id="UP001144205">
    <property type="component" value="Unassembled WGS sequence"/>
</dbReference>
<dbReference type="InterPro" id="IPR010845">
    <property type="entry name" value="FlaF"/>
</dbReference>
<keyword evidence="1" id="KW-0282">Flagellum</keyword>
<proteinExistence type="predicted"/>
<organism evidence="1 2">
    <name type="scientific">Sinisalibacter aestuarii</name>
    <dbReference type="NCBI Taxonomy" id="2949426"/>
    <lineage>
        <taxon>Bacteria</taxon>
        <taxon>Pseudomonadati</taxon>
        <taxon>Pseudomonadota</taxon>
        <taxon>Alphaproteobacteria</taxon>
        <taxon>Rhodobacterales</taxon>
        <taxon>Roseobacteraceae</taxon>
        <taxon>Sinisalibacter</taxon>
    </lineage>
</organism>
<sequence>MNALQMAKTAYASNKAPIRTPRGTEYDAFAHVTHSLSAAAAKGAMGFGQLAEALHRNRQLWTMLAADVAENTNGLPPDLRARIFYLAEFTAQHSRKVLRGAETVDVLVEINTALMRGLRNGAEPA</sequence>